<protein>
    <submittedName>
        <fullName evidence="2">Uncharacterized protein</fullName>
    </submittedName>
</protein>
<proteinExistence type="predicted"/>
<keyword evidence="1" id="KW-0175">Coiled coil</keyword>
<reference evidence="2 3" key="1">
    <citation type="submission" date="2019-07" db="EMBL/GenBank/DDBJ databases">
        <title>Complete Genome Sequence of Leptotrichia hofstadii Strain JCM16775.</title>
        <authorList>
            <person name="Watanabe S."/>
            <person name="Cui L."/>
        </authorList>
    </citation>
    <scope>NUCLEOTIDE SEQUENCE [LARGE SCALE GENOMIC DNA]</scope>
    <source>
        <strain evidence="2 3">JCM16775</strain>
    </source>
</reference>
<gene>
    <name evidence="2" type="ORF">JCM16775_1744</name>
</gene>
<dbReference type="EMBL" id="AP019823">
    <property type="protein sequence ID" value="BBM39033.1"/>
    <property type="molecule type" value="Genomic_DNA"/>
</dbReference>
<keyword evidence="3" id="KW-1185">Reference proteome</keyword>
<dbReference type="Proteomes" id="UP000321892">
    <property type="component" value="Chromosome"/>
</dbReference>
<dbReference type="OrthoDB" id="83297at2"/>
<feature type="coiled-coil region" evidence="1">
    <location>
        <begin position="99"/>
        <end position="149"/>
    </location>
</feature>
<evidence type="ECO:0000313" key="2">
    <source>
        <dbReference type="EMBL" id="BBM39033.1"/>
    </source>
</evidence>
<organism evidence="2 3">
    <name type="scientific">Leptotrichia hofstadii</name>
    <dbReference type="NCBI Taxonomy" id="157688"/>
    <lineage>
        <taxon>Bacteria</taxon>
        <taxon>Fusobacteriati</taxon>
        <taxon>Fusobacteriota</taxon>
        <taxon>Fusobacteriia</taxon>
        <taxon>Fusobacteriales</taxon>
        <taxon>Leptotrichiaceae</taxon>
        <taxon>Leptotrichia</taxon>
    </lineage>
</organism>
<evidence type="ECO:0000313" key="3">
    <source>
        <dbReference type="Proteomes" id="UP000321892"/>
    </source>
</evidence>
<sequence>MSKRNLDEILDYERCKKRIEKSKYFTEIFFRKHPMKYRELFEEYEKIFFKDNVYYKVDKKYMTDVYKDSMGEENTILASYFSISNDRIETIYNDIIFYIERLEDTLEDYEDDIEMMEDYIEESEESEDIKDFESQIEDDKEEIERIKNLLEIYPKIENYIPIHSEPGFHYLLINKLTGAIEFFMRDPISIDKYTGLFKIADSLDEFIDKLYIEKTENRVVNIAQGRKVLKEMDEYIKERDKFKNE</sequence>
<dbReference type="KEGG" id="lhf:JCM16775_1744"/>
<accession>A0A510JMR2</accession>
<dbReference type="AlphaFoldDB" id="A0A510JMR2"/>
<dbReference type="RefSeq" id="WP_026745937.1">
    <property type="nucleotide sequence ID" value="NZ_AP019823.1"/>
</dbReference>
<name>A0A510JMR2_9FUSO</name>
<evidence type="ECO:0000256" key="1">
    <source>
        <dbReference type="SAM" id="Coils"/>
    </source>
</evidence>